<keyword evidence="3" id="KW-1185">Reference proteome</keyword>
<gene>
    <name evidence="2" type="ORF">E0Z10_g4310</name>
</gene>
<protein>
    <submittedName>
        <fullName evidence="2">Uncharacterized protein</fullName>
    </submittedName>
</protein>
<feature type="region of interest" description="Disordered" evidence="1">
    <location>
        <begin position="288"/>
        <end position="315"/>
    </location>
</feature>
<organism evidence="2 3">
    <name type="scientific">Xylaria hypoxylon</name>
    <dbReference type="NCBI Taxonomy" id="37992"/>
    <lineage>
        <taxon>Eukaryota</taxon>
        <taxon>Fungi</taxon>
        <taxon>Dikarya</taxon>
        <taxon>Ascomycota</taxon>
        <taxon>Pezizomycotina</taxon>
        <taxon>Sordariomycetes</taxon>
        <taxon>Xylariomycetidae</taxon>
        <taxon>Xylariales</taxon>
        <taxon>Xylariaceae</taxon>
        <taxon>Xylaria</taxon>
    </lineage>
</organism>
<reference evidence="2 3" key="1">
    <citation type="submission" date="2019-03" db="EMBL/GenBank/DDBJ databases">
        <title>Draft genome sequence of Xylaria hypoxylon DSM 108379, a ubiquitous saprotrophic-parasitic fungi on hardwood.</title>
        <authorList>
            <person name="Buettner E."/>
            <person name="Leonhardt S."/>
            <person name="Gebauer A.M."/>
            <person name="Liers C."/>
            <person name="Hofrichter M."/>
            <person name="Kellner H."/>
        </authorList>
    </citation>
    <scope>NUCLEOTIDE SEQUENCE [LARGE SCALE GENOMIC DNA]</scope>
    <source>
        <strain evidence="2 3">DSM 108379</strain>
    </source>
</reference>
<feature type="compositionally biased region" description="Basic and acidic residues" evidence="1">
    <location>
        <begin position="288"/>
        <end position="297"/>
    </location>
</feature>
<dbReference type="AlphaFoldDB" id="A0A4Z0Z7G5"/>
<evidence type="ECO:0000313" key="3">
    <source>
        <dbReference type="Proteomes" id="UP000297716"/>
    </source>
</evidence>
<accession>A0A4Z0Z7G5</accession>
<feature type="region of interest" description="Disordered" evidence="1">
    <location>
        <begin position="1"/>
        <end position="31"/>
    </location>
</feature>
<proteinExistence type="predicted"/>
<evidence type="ECO:0000313" key="2">
    <source>
        <dbReference type="EMBL" id="TGJ84462.1"/>
    </source>
</evidence>
<name>A0A4Z0Z7G5_9PEZI</name>
<comment type="caution">
    <text evidence="2">The sequence shown here is derived from an EMBL/GenBank/DDBJ whole genome shotgun (WGS) entry which is preliminary data.</text>
</comment>
<feature type="compositionally biased region" description="Polar residues" evidence="1">
    <location>
        <begin position="1"/>
        <end position="10"/>
    </location>
</feature>
<dbReference type="EMBL" id="SKBN01000067">
    <property type="protein sequence ID" value="TGJ84462.1"/>
    <property type="molecule type" value="Genomic_DNA"/>
</dbReference>
<evidence type="ECO:0000256" key="1">
    <source>
        <dbReference type="SAM" id="MobiDB-lite"/>
    </source>
</evidence>
<sequence length="315" mass="36488">MRLAHNTTVSADDVNFRGAGSDYPDDASDHTLQASPQVAPLASLEAAPQIVSQATAQVAPQALPQAYHRVQRRLFRRLHRSLLPRMSYYAPNRIVSWERLADPNEVDHNNYQQLYGRESHPEPQVELQQALQEDPYPEHFLDPKPEQQHVFYQGPQQTFQNPPENQFGYWVANPTQYNANNGLQGFNYQTVDWLQYAIAWADASQLRQEMEAERQAGESHSHPHDPHRFDHLIHPNLADFNERDHMNQLLDVKTHEYQQLKLKYYAVRAELDRTQAVVSWYRDRHAQSDVSGRESHTHQPTSEHPSVDLAQSHEE</sequence>
<dbReference type="Proteomes" id="UP000297716">
    <property type="component" value="Unassembled WGS sequence"/>
</dbReference>